<accession>A0A1B0AC34</accession>
<keyword evidence="1" id="KW-0732">Signal</keyword>
<sequence>MQKIQYKHFVIIIFWALLTKTSLTLPARSPNSINTQSEGFRISLLQPAEKTRESVKFETEGLASKVLSVYDGAQKKLIDNSELLPILDTIKESDKYGNNGDKFDGISRSIVNGYEAFSNFLNTLIEKPKEIVRSVSKGITTQLDVIGEEEAIRLESKYDTKRSKCHLLIPTSILIVPKHHSIPEMRSQNRPHQSRETWNLHLEQHDVAAELHNPHTKAEATRQHQEMRSCKATKYSIFYTDMKAERLTYFSGLSEDDHVLMSLHFSGMKFALLTHSVMLSQQNVRRIHILKIPSIDRNNGRTFSR</sequence>
<dbReference type="VEuPathDB" id="VectorBase:GPAI040740"/>
<reference evidence="3" key="1">
    <citation type="submission" date="2014-03" db="EMBL/GenBank/DDBJ databases">
        <authorList>
            <person name="Aksoy S."/>
            <person name="Warren W."/>
            <person name="Wilson R.K."/>
        </authorList>
    </citation>
    <scope>NUCLEOTIDE SEQUENCE [LARGE SCALE GENOMIC DNA]</scope>
    <source>
        <strain evidence="3">IAEA</strain>
    </source>
</reference>
<evidence type="ECO:0000256" key="1">
    <source>
        <dbReference type="SAM" id="SignalP"/>
    </source>
</evidence>
<dbReference type="EnsemblMetazoa" id="GPAI040740-RA">
    <property type="protein sequence ID" value="GPAI040740-PA"/>
    <property type="gene ID" value="GPAI040740"/>
</dbReference>
<name>A0A1B0AC34_GLOPL</name>
<reference evidence="2" key="2">
    <citation type="submission" date="2020-05" db="UniProtKB">
        <authorList>
            <consortium name="EnsemblMetazoa"/>
        </authorList>
    </citation>
    <scope>IDENTIFICATION</scope>
    <source>
        <strain evidence="2">IAEA</strain>
    </source>
</reference>
<dbReference type="Proteomes" id="UP000092445">
    <property type="component" value="Unassembled WGS sequence"/>
</dbReference>
<evidence type="ECO:0000313" key="3">
    <source>
        <dbReference type="Proteomes" id="UP000092445"/>
    </source>
</evidence>
<proteinExistence type="predicted"/>
<evidence type="ECO:0000313" key="2">
    <source>
        <dbReference type="EnsemblMetazoa" id="GPAI040740-PA"/>
    </source>
</evidence>
<protein>
    <submittedName>
        <fullName evidence="2">Uncharacterized protein</fullName>
    </submittedName>
</protein>
<organism evidence="2 3">
    <name type="scientific">Glossina pallidipes</name>
    <name type="common">Tsetse fly</name>
    <dbReference type="NCBI Taxonomy" id="7398"/>
    <lineage>
        <taxon>Eukaryota</taxon>
        <taxon>Metazoa</taxon>
        <taxon>Ecdysozoa</taxon>
        <taxon>Arthropoda</taxon>
        <taxon>Hexapoda</taxon>
        <taxon>Insecta</taxon>
        <taxon>Pterygota</taxon>
        <taxon>Neoptera</taxon>
        <taxon>Endopterygota</taxon>
        <taxon>Diptera</taxon>
        <taxon>Brachycera</taxon>
        <taxon>Muscomorpha</taxon>
        <taxon>Hippoboscoidea</taxon>
        <taxon>Glossinidae</taxon>
        <taxon>Glossina</taxon>
    </lineage>
</organism>
<dbReference type="AlphaFoldDB" id="A0A1B0AC34"/>
<feature type="signal peptide" evidence="1">
    <location>
        <begin position="1"/>
        <end position="24"/>
    </location>
</feature>
<keyword evidence="3" id="KW-1185">Reference proteome</keyword>
<feature type="chain" id="PRO_5008403709" evidence="1">
    <location>
        <begin position="25"/>
        <end position="305"/>
    </location>
</feature>